<feature type="compositionally biased region" description="Basic and acidic residues" evidence="11">
    <location>
        <begin position="265"/>
        <end position="286"/>
    </location>
</feature>
<evidence type="ECO:0000256" key="3">
    <source>
        <dbReference type="ARBA" id="ARBA00022481"/>
    </source>
</evidence>
<evidence type="ECO:0000256" key="1">
    <source>
        <dbReference type="ARBA" id="ARBA00004651"/>
    </source>
</evidence>
<accession>A0A2U2DWJ4</accession>
<feature type="domain" description="Methyl-accepting transducer" evidence="13">
    <location>
        <begin position="348"/>
        <end position="577"/>
    </location>
</feature>
<dbReference type="Pfam" id="PF00015">
    <property type="entry name" value="MCPsignal"/>
    <property type="match status" value="1"/>
</dbReference>
<evidence type="ECO:0000256" key="5">
    <source>
        <dbReference type="ARBA" id="ARBA00022692"/>
    </source>
</evidence>
<dbReference type="Pfam" id="PF02203">
    <property type="entry name" value="TarH"/>
    <property type="match status" value="1"/>
</dbReference>
<keyword evidence="4" id="KW-0145">Chemotaxis</keyword>
<evidence type="ECO:0000256" key="6">
    <source>
        <dbReference type="ARBA" id="ARBA00022989"/>
    </source>
</evidence>
<evidence type="ECO:0000259" key="14">
    <source>
        <dbReference type="PROSITE" id="PS50885"/>
    </source>
</evidence>
<dbReference type="Proteomes" id="UP000245252">
    <property type="component" value="Unassembled WGS sequence"/>
</dbReference>
<dbReference type="CDD" id="cd11386">
    <property type="entry name" value="MCP_signal"/>
    <property type="match status" value="1"/>
</dbReference>
<comment type="similarity">
    <text evidence="9">Belongs to the methyl-accepting chemotaxis (MCP) protein family.</text>
</comment>
<dbReference type="InterPro" id="IPR003122">
    <property type="entry name" value="Tar_rcpt_lig-bd"/>
</dbReference>
<feature type="domain" description="HAMP" evidence="14">
    <location>
        <begin position="210"/>
        <end position="263"/>
    </location>
</feature>
<dbReference type="Gene3D" id="1.10.287.950">
    <property type="entry name" value="Methyl-accepting chemotaxis protein"/>
    <property type="match status" value="1"/>
</dbReference>
<keyword evidence="7 12" id="KW-0472">Membrane</keyword>
<keyword evidence="5 12" id="KW-0812">Transmembrane</keyword>
<dbReference type="PANTHER" id="PTHR43531:SF11">
    <property type="entry name" value="METHYL-ACCEPTING CHEMOTAXIS PROTEIN 3"/>
    <property type="match status" value="1"/>
</dbReference>
<keyword evidence="8 10" id="KW-0807">Transducer</keyword>
<keyword evidence="6 12" id="KW-1133">Transmembrane helix</keyword>
<comment type="caution">
    <text evidence="15">The sequence shown here is derived from an EMBL/GenBank/DDBJ whole genome shotgun (WGS) entry which is preliminary data.</text>
</comment>
<dbReference type="PROSITE" id="PS50885">
    <property type="entry name" value="HAMP"/>
    <property type="match status" value="2"/>
</dbReference>
<name>A0A2U2DWJ4_9HYPH</name>
<evidence type="ECO:0000256" key="12">
    <source>
        <dbReference type="SAM" id="Phobius"/>
    </source>
</evidence>
<evidence type="ECO:0000256" key="4">
    <source>
        <dbReference type="ARBA" id="ARBA00022500"/>
    </source>
</evidence>
<proteinExistence type="inferred from homology"/>
<evidence type="ECO:0000313" key="16">
    <source>
        <dbReference type="Proteomes" id="UP000245252"/>
    </source>
</evidence>
<dbReference type="SUPFAM" id="SSF58104">
    <property type="entry name" value="Methyl-accepting chemotaxis protein (MCP) signaling domain"/>
    <property type="match status" value="1"/>
</dbReference>
<dbReference type="GO" id="GO:0007165">
    <property type="term" value="P:signal transduction"/>
    <property type="evidence" value="ECO:0007669"/>
    <property type="project" value="UniProtKB-KW"/>
</dbReference>
<dbReference type="SMART" id="SM00304">
    <property type="entry name" value="HAMP"/>
    <property type="match status" value="2"/>
</dbReference>
<dbReference type="SUPFAM" id="SSF158472">
    <property type="entry name" value="HAMP domain-like"/>
    <property type="match status" value="1"/>
</dbReference>
<dbReference type="InterPro" id="IPR003660">
    <property type="entry name" value="HAMP_dom"/>
</dbReference>
<sequence length="665" mass="70413">MLKNAKIKTKILAVILLLGVISVIGLLHLSKEFRQADSAYTNFLSNDSAAAMETSRASGGTMVAALQIARVQDFAPDSPQYKDAVETHDKFINTAKDRMTKVMQLAPSTKDVDEEIIRRLDALSALGHKVFAAHKAGDAAAVEKGQAETDAFLDELVKLFVSNNNAMSTSIEIGTQQLSSEINRTITVSLIMLTLGIILSIVVGMVLAEVGITAPMALLRRRMTALAQGETTEDVAGLDRKDEIGDMAKAVAIFRDGAVERIRLERQGEKDRASSETERAERETQKAAEAADLQRAVTALGGGLRRLADGDLSFQIDTPFVAHLDQLRLDFNDSLSKLNQALSAVGGNARSINAGADEIRNSADNLSKRTEQQAASVEETAAALEEITTTVKDAARRAEEASHLVAQTRTGAEKSGKIVRDAVSAMQQIEQSSSEISNIIGVIDDIAFQTNLLALNAGVEAARAGEAGKGFAVVAQEVRELAQRSANAAKEIKSLITASGTHVATGVNLVGETGKALDAIVSEVQEINRHVHAIAEAAREQSIGLQEINTAVNTMDQGTQQNAAMVEETTAATHTLATDAASLTELLSQFKMTGTHGGLASSHVARPASRQSAPASRPAVAPVRAATETTRPAPSPARRLGQTLANAFGGGASTATKQEADWTEF</sequence>
<keyword evidence="16" id="KW-1185">Reference proteome</keyword>
<reference evidence="15 16" key="1">
    <citation type="submission" date="2018-05" db="EMBL/GenBank/DDBJ databases">
        <title>The draft genome of strain NS-104.</title>
        <authorList>
            <person name="Hang P."/>
            <person name="Jiang J."/>
        </authorList>
    </citation>
    <scope>NUCLEOTIDE SEQUENCE [LARGE SCALE GENOMIC DNA]</scope>
    <source>
        <strain evidence="15 16">NS-104</strain>
    </source>
</reference>
<feature type="compositionally biased region" description="Low complexity" evidence="11">
    <location>
        <begin position="604"/>
        <end position="639"/>
    </location>
</feature>
<dbReference type="GO" id="GO:0006935">
    <property type="term" value="P:chemotaxis"/>
    <property type="evidence" value="ECO:0007669"/>
    <property type="project" value="UniProtKB-KW"/>
</dbReference>
<feature type="transmembrane region" description="Helical" evidence="12">
    <location>
        <begin position="186"/>
        <end position="212"/>
    </location>
</feature>
<dbReference type="EMBL" id="QFBC01000001">
    <property type="protein sequence ID" value="PWE57687.1"/>
    <property type="molecule type" value="Genomic_DNA"/>
</dbReference>
<dbReference type="PANTHER" id="PTHR43531">
    <property type="entry name" value="PROTEIN ICFG"/>
    <property type="match status" value="1"/>
</dbReference>
<feature type="transmembrane region" description="Helical" evidence="12">
    <location>
        <begin position="12"/>
        <end position="29"/>
    </location>
</feature>
<feature type="domain" description="HAMP" evidence="14">
    <location>
        <begin position="291"/>
        <end position="343"/>
    </location>
</feature>
<feature type="region of interest" description="Disordered" evidence="11">
    <location>
        <begin position="595"/>
        <end position="642"/>
    </location>
</feature>
<gene>
    <name evidence="15" type="ORF">DEM27_00295</name>
</gene>
<organism evidence="15 16">
    <name type="scientific">Metarhizobium album</name>
    <dbReference type="NCBI Taxonomy" id="2182425"/>
    <lineage>
        <taxon>Bacteria</taxon>
        <taxon>Pseudomonadati</taxon>
        <taxon>Pseudomonadota</taxon>
        <taxon>Alphaproteobacteria</taxon>
        <taxon>Hyphomicrobiales</taxon>
        <taxon>Rhizobiaceae</taxon>
        <taxon>Metarhizobium</taxon>
    </lineage>
</organism>
<dbReference type="Gene3D" id="6.10.340.10">
    <property type="match status" value="1"/>
</dbReference>
<keyword evidence="3" id="KW-0488">Methylation</keyword>
<dbReference type="OrthoDB" id="3378718at2"/>
<keyword evidence="2" id="KW-1003">Cell membrane</keyword>
<dbReference type="InterPro" id="IPR051310">
    <property type="entry name" value="MCP_chemotaxis"/>
</dbReference>
<evidence type="ECO:0000256" key="8">
    <source>
        <dbReference type="ARBA" id="ARBA00023224"/>
    </source>
</evidence>
<evidence type="ECO:0000256" key="11">
    <source>
        <dbReference type="SAM" id="MobiDB-lite"/>
    </source>
</evidence>
<evidence type="ECO:0000256" key="2">
    <source>
        <dbReference type="ARBA" id="ARBA00022475"/>
    </source>
</evidence>
<protein>
    <submittedName>
        <fullName evidence="15">Methyl-accepting chemotaxis protein</fullName>
    </submittedName>
</protein>
<dbReference type="SMART" id="SM00283">
    <property type="entry name" value="MA"/>
    <property type="match status" value="1"/>
</dbReference>
<dbReference type="GO" id="GO:0005886">
    <property type="term" value="C:plasma membrane"/>
    <property type="evidence" value="ECO:0007669"/>
    <property type="project" value="UniProtKB-SubCell"/>
</dbReference>
<evidence type="ECO:0000256" key="7">
    <source>
        <dbReference type="ARBA" id="ARBA00023136"/>
    </source>
</evidence>
<evidence type="ECO:0000259" key="13">
    <source>
        <dbReference type="PROSITE" id="PS50111"/>
    </source>
</evidence>
<dbReference type="FunFam" id="1.10.287.950:FF:000001">
    <property type="entry name" value="Methyl-accepting chemotaxis sensory transducer"/>
    <property type="match status" value="1"/>
</dbReference>
<evidence type="ECO:0000256" key="10">
    <source>
        <dbReference type="PROSITE-ProRule" id="PRU00284"/>
    </source>
</evidence>
<comment type="subcellular location">
    <subcellularLocation>
        <location evidence="1">Cell membrane</location>
        <topology evidence="1">Multi-pass membrane protein</topology>
    </subcellularLocation>
</comment>
<evidence type="ECO:0000313" key="15">
    <source>
        <dbReference type="EMBL" id="PWE57687.1"/>
    </source>
</evidence>
<evidence type="ECO:0000256" key="9">
    <source>
        <dbReference type="ARBA" id="ARBA00029447"/>
    </source>
</evidence>
<dbReference type="PROSITE" id="PS50111">
    <property type="entry name" value="CHEMOTAXIS_TRANSDUC_2"/>
    <property type="match status" value="1"/>
</dbReference>
<dbReference type="Pfam" id="PF00672">
    <property type="entry name" value="HAMP"/>
    <property type="match status" value="1"/>
</dbReference>
<dbReference type="AlphaFoldDB" id="A0A2U2DWJ4"/>
<feature type="region of interest" description="Disordered" evidence="11">
    <location>
        <begin position="265"/>
        <end position="288"/>
    </location>
</feature>
<dbReference type="InterPro" id="IPR004089">
    <property type="entry name" value="MCPsignal_dom"/>
</dbReference>
<dbReference type="RefSeq" id="WP_109456204.1">
    <property type="nucleotide sequence ID" value="NZ_QFBC01000001.1"/>
</dbReference>